<name>A0ABN9S8E7_9DINO</name>
<proteinExistence type="predicted"/>
<organism evidence="2 3">
    <name type="scientific">Prorocentrum cordatum</name>
    <dbReference type="NCBI Taxonomy" id="2364126"/>
    <lineage>
        <taxon>Eukaryota</taxon>
        <taxon>Sar</taxon>
        <taxon>Alveolata</taxon>
        <taxon>Dinophyceae</taxon>
        <taxon>Prorocentrales</taxon>
        <taxon>Prorocentraceae</taxon>
        <taxon>Prorocentrum</taxon>
    </lineage>
</organism>
<dbReference type="EMBL" id="CAUYUJ010009804">
    <property type="protein sequence ID" value="CAK0827726.1"/>
    <property type="molecule type" value="Genomic_DNA"/>
</dbReference>
<feature type="compositionally biased region" description="Polar residues" evidence="1">
    <location>
        <begin position="1"/>
        <end position="11"/>
    </location>
</feature>
<feature type="compositionally biased region" description="Basic and acidic residues" evidence="1">
    <location>
        <begin position="24"/>
        <end position="40"/>
    </location>
</feature>
<evidence type="ECO:0000256" key="1">
    <source>
        <dbReference type="SAM" id="MobiDB-lite"/>
    </source>
</evidence>
<protein>
    <submittedName>
        <fullName evidence="2">Uncharacterized protein</fullName>
    </submittedName>
</protein>
<comment type="caution">
    <text evidence="2">The sequence shown here is derived from an EMBL/GenBank/DDBJ whole genome shotgun (WGS) entry which is preliminary data.</text>
</comment>
<feature type="compositionally biased region" description="Polar residues" evidence="1">
    <location>
        <begin position="46"/>
        <end position="57"/>
    </location>
</feature>
<feature type="region of interest" description="Disordered" evidence="1">
    <location>
        <begin position="1"/>
        <end position="94"/>
    </location>
</feature>
<gene>
    <name evidence="2" type="ORF">PCOR1329_LOCUS27187</name>
</gene>
<dbReference type="Proteomes" id="UP001189429">
    <property type="component" value="Unassembled WGS sequence"/>
</dbReference>
<sequence>MGGSESMTINPTADGPEPMPQGPHMKEATDADDGLEKQLDIARQVSDVSTAATQSPAGVSPWAPPCEPVPFHQLESMDEAGNSEQLSEEEQDCSEPARICLGMPPLQSELGQWVPGGAA</sequence>
<reference evidence="2" key="1">
    <citation type="submission" date="2023-10" db="EMBL/GenBank/DDBJ databases">
        <authorList>
            <person name="Chen Y."/>
            <person name="Shah S."/>
            <person name="Dougan E. K."/>
            <person name="Thang M."/>
            <person name="Chan C."/>
        </authorList>
    </citation>
    <scope>NUCLEOTIDE SEQUENCE [LARGE SCALE GENOMIC DNA]</scope>
</reference>
<keyword evidence="3" id="KW-1185">Reference proteome</keyword>
<evidence type="ECO:0000313" key="3">
    <source>
        <dbReference type="Proteomes" id="UP001189429"/>
    </source>
</evidence>
<accession>A0ABN9S8E7</accession>
<evidence type="ECO:0000313" key="2">
    <source>
        <dbReference type="EMBL" id="CAK0827726.1"/>
    </source>
</evidence>
<feature type="non-terminal residue" evidence="2">
    <location>
        <position position="119"/>
    </location>
</feature>